<reference evidence="1 2" key="1">
    <citation type="submission" date="2024-02" db="EMBL/GenBank/DDBJ databases">
        <authorList>
            <person name="Chen Y."/>
            <person name="Shah S."/>
            <person name="Dougan E. K."/>
            <person name="Thang M."/>
            <person name="Chan C."/>
        </authorList>
    </citation>
    <scope>NUCLEOTIDE SEQUENCE [LARGE SCALE GENOMIC DNA]</scope>
</reference>
<protein>
    <submittedName>
        <fullName evidence="1">Uncharacterized protein</fullName>
    </submittedName>
</protein>
<comment type="caution">
    <text evidence="1">The sequence shown here is derived from an EMBL/GenBank/DDBJ whole genome shotgun (WGS) entry which is preliminary data.</text>
</comment>
<evidence type="ECO:0000313" key="1">
    <source>
        <dbReference type="EMBL" id="CAK9016719.1"/>
    </source>
</evidence>
<accession>A0ABP0JRQ9</accession>
<organism evidence="1 2">
    <name type="scientific">Durusdinium trenchii</name>
    <dbReference type="NCBI Taxonomy" id="1381693"/>
    <lineage>
        <taxon>Eukaryota</taxon>
        <taxon>Sar</taxon>
        <taxon>Alveolata</taxon>
        <taxon>Dinophyceae</taxon>
        <taxon>Suessiales</taxon>
        <taxon>Symbiodiniaceae</taxon>
        <taxon>Durusdinium</taxon>
    </lineage>
</organism>
<name>A0ABP0JRQ9_9DINO</name>
<proteinExistence type="predicted"/>
<dbReference type="Proteomes" id="UP001642484">
    <property type="component" value="Unassembled WGS sequence"/>
</dbReference>
<dbReference type="EMBL" id="CAXAMN010006158">
    <property type="protein sequence ID" value="CAK9016719.1"/>
    <property type="molecule type" value="Genomic_DNA"/>
</dbReference>
<keyword evidence="2" id="KW-1185">Reference proteome</keyword>
<gene>
    <name evidence="1" type="ORF">CCMP2556_LOCUS12613</name>
</gene>
<sequence>MSLLMGMWWPLALRHCFLHAFFATLILCQRRCSRSMKQRPRGLEHAIGRVAFVCLYNIMLPTARVPQATELKRQSELGAWHVCSVNDCLAECVAAGCSCSRSVNPVARDAFLRTTAERIIKRTAEHAEVCYTSLGSGLLRFDFSLLEMLLSRGVPVTSVHLVDSQYEPDAQGYMRHRVALAQFASWFTLRGVEVYVHYSLERYAFEARRTSALPAIVMQVDCFELTAAFDKEVKPALEEVLQIDGLYCALTSREGASGAGSMGSTCAWAEFWRLVPETGRMKMETLTCFRPGDTSGINVDVNKPLPRVAGH</sequence>
<evidence type="ECO:0000313" key="2">
    <source>
        <dbReference type="Proteomes" id="UP001642484"/>
    </source>
</evidence>